<dbReference type="InterPro" id="IPR057724">
    <property type="entry name" value="TCTN1-3_N"/>
</dbReference>
<evidence type="ECO:0000256" key="6">
    <source>
        <dbReference type="SAM" id="MobiDB-lite"/>
    </source>
</evidence>
<keyword evidence="11" id="KW-1185">Reference proteome</keyword>
<dbReference type="InterPro" id="IPR040354">
    <property type="entry name" value="TCTN1-3"/>
</dbReference>
<feature type="signal peptide" evidence="7">
    <location>
        <begin position="1"/>
        <end position="19"/>
    </location>
</feature>
<proteinExistence type="inferred from homology"/>
<comment type="subunit">
    <text evidence="2">Part of the tectonic-like complex (also named B9 complex).</text>
</comment>
<evidence type="ECO:0000256" key="3">
    <source>
        <dbReference type="ARBA" id="ARBA00022729"/>
    </source>
</evidence>
<gene>
    <name evidence="10" type="ORF">HHUSO_G22972</name>
</gene>
<dbReference type="Pfam" id="PF25752">
    <property type="entry name" value="DUF1619_N"/>
    <property type="match status" value="1"/>
</dbReference>
<evidence type="ECO:0000256" key="4">
    <source>
        <dbReference type="ARBA" id="ARBA00022794"/>
    </source>
</evidence>
<dbReference type="Proteomes" id="UP001369086">
    <property type="component" value="Unassembled WGS sequence"/>
</dbReference>
<comment type="similarity">
    <text evidence="1">Belongs to the tectonic family.</text>
</comment>
<dbReference type="Pfam" id="PF07773">
    <property type="entry name" value="TCTN_DUF1619"/>
    <property type="match status" value="2"/>
</dbReference>
<evidence type="ECO:0000259" key="8">
    <source>
        <dbReference type="Pfam" id="PF07773"/>
    </source>
</evidence>
<evidence type="ECO:0000256" key="7">
    <source>
        <dbReference type="SAM" id="SignalP"/>
    </source>
</evidence>
<feature type="chain" id="PRO_5046539034" evidence="7">
    <location>
        <begin position="20"/>
        <end position="623"/>
    </location>
</feature>
<name>A0ABR0YVR2_HUSHU</name>
<feature type="domain" description="Tectonic-1-3" evidence="8">
    <location>
        <begin position="409"/>
        <end position="596"/>
    </location>
</feature>
<keyword evidence="5" id="KW-0325">Glycoprotein</keyword>
<evidence type="ECO:0000259" key="9">
    <source>
        <dbReference type="Pfam" id="PF25752"/>
    </source>
</evidence>
<dbReference type="EMBL" id="JAHFZB010000022">
    <property type="protein sequence ID" value="KAK6476549.1"/>
    <property type="molecule type" value="Genomic_DNA"/>
</dbReference>
<feature type="domain" description="Tectonic-1-3" evidence="8">
    <location>
        <begin position="251"/>
        <end position="314"/>
    </location>
</feature>
<evidence type="ECO:0000313" key="11">
    <source>
        <dbReference type="Proteomes" id="UP001369086"/>
    </source>
</evidence>
<dbReference type="InterPro" id="IPR011677">
    <property type="entry name" value="TCTN1-3_dom"/>
</dbReference>
<comment type="caution">
    <text evidence="10">The sequence shown here is derived from an EMBL/GenBank/DDBJ whole genome shotgun (WGS) entry which is preliminary data.</text>
</comment>
<sequence length="623" mass="67123">MGPLLWALVFCNFTVIIHSQITTTSQTSENEHLIYVNKINTGTTTQSDPDPTDSAIRSTTQSGFLDSGQIGSTADPTASTDSNPTASGSEISTGKEVPKAATVSKPLPLAGSLPTPITDVSSLCPCDLLEGQCDVNCCCDPYCEAEITLFTTCLVQKLIVNNQLCSQQAAVYSLNVTNSSAQRTFTLTDQVSPDVFCIQTANYESGLSFTPPEVPTDSNFDSLVRQFIGYFFSSATVSQTDATSSSVESQAAGYKYADLIRTLSEANGEGFLKLPTTAATSQCADSNPAAFLENQATRCSRRFSVATDCTTLSALNLQSYQDFRILSVSKLIYKPPPRTAGISCRCMLGSNTFLQYKIKINIKKFQLNSSYFFFFFLSEITVDAKVSFILGALNSSMVPENTKPVPSSGNPGYVVGLPLVAGSRTAEYPFACFSCQPIHIRVASMLNRFGMLTIIKSSSNLDCLAVSGERTPVLFGISLVSGCRFRVPSTKNCTLLSETILGVLRGQGFPQFVASFGNSKPQNVLDWVQIKTENSVTSCNIPLSLDIIVQWTKYGSLVNPQAQIMNVTEKINSISLNALTAGRIMQISSSVSFVDVSAAAQAGYKAPPTIDAKLPFNFFFPFV</sequence>
<evidence type="ECO:0000256" key="1">
    <source>
        <dbReference type="ARBA" id="ARBA00007633"/>
    </source>
</evidence>
<evidence type="ECO:0000256" key="5">
    <source>
        <dbReference type="ARBA" id="ARBA00023180"/>
    </source>
</evidence>
<feature type="region of interest" description="Disordered" evidence="6">
    <location>
        <begin position="41"/>
        <end position="99"/>
    </location>
</feature>
<reference evidence="10 11" key="1">
    <citation type="submission" date="2021-05" db="EMBL/GenBank/DDBJ databases">
        <authorList>
            <person name="Zahm M."/>
            <person name="Klopp C."/>
            <person name="Cabau C."/>
            <person name="Kuhl H."/>
            <person name="Suciu R."/>
            <person name="Ciorpac M."/>
            <person name="Holostenco D."/>
            <person name="Gessner J."/>
            <person name="Wuertz S."/>
            <person name="Hohne C."/>
            <person name="Stock M."/>
            <person name="Gislard M."/>
            <person name="Lluch J."/>
            <person name="Milhes M."/>
            <person name="Lampietro C."/>
            <person name="Lopez Roques C."/>
            <person name="Donnadieu C."/>
            <person name="Du K."/>
            <person name="Schartl M."/>
            <person name="Guiguen Y."/>
        </authorList>
    </citation>
    <scope>NUCLEOTIDE SEQUENCE [LARGE SCALE GENOMIC DNA]</scope>
    <source>
        <strain evidence="10">Hh-F2</strain>
        <tissue evidence="10">Blood</tissue>
    </source>
</reference>
<dbReference type="PANTHER" id="PTHR14611">
    <property type="entry name" value="TECTONIC FAMILY MEMBER"/>
    <property type="match status" value="1"/>
</dbReference>
<keyword evidence="4" id="KW-0970">Cilium biogenesis/degradation</keyword>
<accession>A0ABR0YVR2</accession>
<feature type="compositionally biased region" description="Polar residues" evidence="6">
    <location>
        <begin position="55"/>
        <end position="92"/>
    </location>
</feature>
<protein>
    <submittedName>
        <fullName evidence="10">Tectonic-1-like</fullName>
    </submittedName>
</protein>
<dbReference type="PANTHER" id="PTHR14611:SF1">
    <property type="entry name" value="TECTONIC-1"/>
    <property type="match status" value="1"/>
</dbReference>
<feature type="domain" description="Tectonic-1-3 N-terminal" evidence="9">
    <location>
        <begin position="114"/>
        <end position="220"/>
    </location>
</feature>
<organism evidence="10 11">
    <name type="scientific">Huso huso</name>
    <name type="common">Beluga</name>
    <name type="synonym">Acipenser huso</name>
    <dbReference type="NCBI Taxonomy" id="61971"/>
    <lineage>
        <taxon>Eukaryota</taxon>
        <taxon>Metazoa</taxon>
        <taxon>Chordata</taxon>
        <taxon>Craniata</taxon>
        <taxon>Vertebrata</taxon>
        <taxon>Euteleostomi</taxon>
        <taxon>Actinopterygii</taxon>
        <taxon>Chondrostei</taxon>
        <taxon>Acipenseriformes</taxon>
        <taxon>Acipenseridae</taxon>
        <taxon>Huso</taxon>
    </lineage>
</organism>
<evidence type="ECO:0000256" key="2">
    <source>
        <dbReference type="ARBA" id="ARBA00011495"/>
    </source>
</evidence>
<evidence type="ECO:0000313" key="10">
    <source>
        <dbReference type="EMBL" id="KAK6476549.1"/>
    </source>
</evidence>
<keyword evidence="3 7" id="KW-0732">Signal</keyword>
<feature type="compositionally biased region" description="Low complexity" evidence="6">
    <location>
        <begin position="41"/>
        <end position="54"/>
    </location>
</feature>